<sequence>MKTLKILLICFCLFSIVGCEDDSDPSNISVERYVELLKQGKYNADQLPDFSSGDIPALLAYRNESLLINNFPVNTLSSSLTLECTLGMFVLWTIESIRARAINSEFLFHTFPSQNPVVDNKVDFGWIEQSDAVRASVAQSYFDWWESNKDKDFDEFKDIDPLASTAFKWH</sequence>
<dbReference type="InterPro" id="IPR032546">
    <property type="entry name" value="DUF4943"/>
</dbReference>
<dbReference type="OrthoDB" id="680836at2"/>
<keyword evidence="2" id="KW-1185">Reference proteome</keyword>
<comment type="caution">
    <text evidence="1">The sequence shown here is derived from an EMBL/GenBank/DDBJ whole genome shotgun (WGS) entry which is preliminary data.</text>
</comment>
<dbReference type="EMBL" id="QLLK01000021">
    <property type="protein sequence ID" value="RAI83847.1"/>
    <property type="molecule type" value="Genomic_DNA"/>
</dbReference>
<accession>A0A327NXH6</accession>
<dbReference type="RefSeq" id="WP_111613460.1">
    <property type="nucleotide sequence ID" value="NZ_QLLK01000021.1"/>
</dbReference>
<reference evidence="1 2" key="1">
    <citation type="submission" date="2018-06" db="EMBL/GenBank/DDBJ databases">
        <title>Genomic Encyclopedia of Archaeal and Bacterial Type Strains, Phase II (KMG-II): from individual species to whole genera.</title>
        <authorList>
            <person name="Goeker M."/>
        </authorList>
    </citation>
    <scope>NUCLEOTIDE SEQUENCE [LARGE SCALE GENOMIC DNA]</scope>
    <source>
        <strain evidence="1 2">DSM 23446</strain>
    </source>
</reference>
<name>A0A327NXH6_9BACT</name>
<gene>
    <name evidence="1" type="ORF">LV83_04160</name>
</gene>
<dbReference type="Pfam" id="PF16301">
    <property type="entry name" value="DUF4943"/>
    <property type="match status" value="1"/>
</dbReference>
<evidence type="ECO:0000313" key="1">
    <source>
        <dbReference type="EMBL" id="RAI83847.1"/>
    </source>
</evidence>
<dbReference type="AlphaFoldDB" id="A0A327NXH6"/>
<evidence type="ECO:0000313" key="2">
    <source>
        <dbReference type="Proteomes" id="UP000249610"/>
    </source>
</evidence>
<dbReference type="PROSITE" id="PS51257">
    <property type="entry name" value="PROKAR_LIPOPROTEIN"/>
    <property type="match status" value="1"/>
</dbReference>
<proteinExistence type="predicted"/>
<dbReference type="Proteomes" id="UP000249610">
    <property type="component" value="Unassembled WGS sequence"/>
</dbReference>
<protein>
    <submittedName>
        <fullName evidence="1">Uncharacterized protein DUF4943</fullName>
    </submittedName>
</protein>
<organism evidence="1 2">
    <name type="scientific">Algoriphagus yeomjeoni</name>
    <dbReference type="NCBI Taxonomy" id="291403"/>
    <lineage>
        <taxon>Bacteria</taxon>
        <taxon>Pseudomonadati</taxon>
        <taxon>Bacteroidota</taxon>
        <taxon>Cytophagia</taxon>
        <taxon>Cytophagales</taxon>
        <taxon>Cyclobacteriaceae</taxon>
        <taxon>Algoriphagus</taxon>
    </lineage>
</organism>